<reference evidence="8" key="1">
    <citation type="submission" date="2021-06" db="EMBL/GenBank/DDBJ databases">
        <title>Comparative genomics, transcriptomics and evolutionary studies reveal genomic signatures of adaptation to plant cell wall in hemibiotrophic fungi.</title>
        <authorList>
            <consortium name="DOE Joint Genome Institute"/>
            <person name="Baroncelli R."/>
            <person name="Diaz J.F."/>
            <person name="Benocci T."/>
            <person name="Peng M."/>
            <person name="Battaglia E."/>
            <person name="Haridas S."/>
            <person name="Andreopoulos W."/>
            <person name="Labutti K."/>
            <person name="Pangilinan J."/>
            <person name="Floch G.L."/>
            <person name="Makela M.R."/>
            <person name="Henrissat B."/>
            <person name="Grigoriev I.V."/>
            <person name="Crouch J.A."/>
            <person name="De Vries R.P."/>
            <person name="Sukno S.A."/>
            <person name="Thon M.R."/>
        </authorList>
    </citation>
    <scope>NUCLEOTIDE SEQUENCE</scope>
    <source>
        <strain evidence="8">CBS 193.32</strain>
    </source>
</reference>
<keyword evidence="5" id="KW-0539">Nucleus</keyword>
<dbReference type="CDD" id="cd00067">
    <property type="entry name" value="GAL4"/>
    <property type="match status" value="1"/>
</dbReference>
<feature type="compositionally biased region" description="Gly residues" evidence="6">
    <location>
        <begin position="395"/>
        <end position="409"/>
    </location>
</feature>
<dbReference type="GO" id="GO:0008270">
    <property type="term" value="F:zinc ion binding"/>
    <property type="evidence" value="ECO:0007669"/>
    <property type="project" value="InterPro"/>
</dbReference>
<keyword evidence="4" id="KW-0804">Transcription</keyword>
<keyword evidence="2" id="KW-0862">Zinc</keyword>
<dbReference type="PANTHER" id="PTHR47660">
    <property type="entry name" value="TRANSCRIPTION FACTOR WITH C2H2 AND ZN(2)-CYS(6) DNA BINDING DOMAIN (EUROFUNG)-RELATED-RELATED"/>
    <property type="match status" value="1"/>
</dbReference>
<feature type="compositionally biased region" description="Gly residues" evidence="6">
    <location>
        <begin position="373"/>
        <end position="383"/>
    </location>
</feature>
<proteinExistence type="predicted"/>
<keyword evidence="1" id="KW-0479">Metal-binding</keyword>
<dbReference type="Gene3D" id="4.10.240.10">
    <property type="entry name" value="Zn(2)-C6 fungal-type DNA-binding domain"/>
    <property type="match status" value="1"/>
</dbReference>
<name>A0AAJ0F085_9PEZI</name>
<feature type="domain" description="Zn(2)-C6 fungal-type" evidence="7">
    <location>
        <begin position="18"/>
        <end position="49"/>
    </location>
</feature>
<dbReference type="EMBL" id="JAHMHR010000012">
    <property type="protein sequence ID" value="KAK1688273.1"/>
    <property type="molecule type" value="Genomic_DNA"/>
</dbReference>
<dbReference type="PANTHER" id="PTHR47660:SF3">
    <property type="entry name" value="FINGER DOMAIN PROTEIN, PUTATIVE (AFU_ORTHOLOGUE AFUA_4G03310)-RELATED"/>
    <property type="match status" value="1"/>
</dbReference>
<dbReference type="AlphaFoldDB" id="A0AAJ0F085"/>
<dbReference type="InterPro" id="IPR001138">
    <property type="entry name" value="Zn2Cys6_DnaBD"/>
</dbReference>
<sequence length="500" mass="53063">MSGQSSASSPLISTRRRACTACQQAKRRCDQRLPRCGRCTQKGFEDCNYPSLEAAVAAADFNFFTDVLSGSAGTPTDSLHNIMPVPVVPEADNSWALYYSNASAAAAPTPSPSIMAPTSDCLSRDAVMYCSEQFRAYPRRWVSQNGVAPFIHPALYLPTTNGADGLPPVLQDCFCACAAYAAKNDENAALVLGVVEAKATALLYVPEQAAWTLPQQVASLQALVMYQIMRWFDGDIRQRVLADSVEPLLATWTSALQARVGTGVFSTDEAMPSSSSSTAMSDSHLPPPHQQSSSSAGSYPQQHDLSPDHSRSNTPGARLTKEELNAAWRRWLMAESIRRVLAMAHLVRAVYSTAKQGGGSAGGGGGGYGSKLGGAGVTAGGPGHTQQSQQHHHASGGGSGGGGGGGGGHQLPHHHHPAHPIGLADMSFTAQARLWAATTAERWNRSREGDTAWWVGRMDFSGLLALADPREVDEFTVMMGVVFRGKDTIEDWVTHGPGGM</sequence>
<evidence type="ECO:0000256" key="6">
    <source>
        <dbReference type="SAM" id="MobiDB-lite"/>
    </source>
</evidence>
<evidence type="ECO:0000313" key="9">
    <source>
        <dbReference type="Proteomes" id="UP001224890"/>
    </source>
</evidence>
<evidence type="ECO:0000256" key="3">
    <source>
        <dbReference type="ARBA" id="ARBA00023015"/>
    </source>
</evidence>
<comment type="caution">
    <text evidence="8">The sequence shown here is derived from an EMBL/GenBank/DDBJ whole genome shotgun (WGS) entry which is preliminary data.</text>
</comment>
<feature type="compositionally biased region" description="Low complexity" evidence="6">
    <location>
        <begin position="267"/>
        <end position="303"/>
    </location>
</feature>
<evidence type="ECO:0000256" key="1">
    <source>
        <dbReference type="ARBA" id="ARBA00022723"/>
    </source>
</evidence>
<organism evidence="8 9">
    <name type="scientific">Colletotrichum godetiae</name>
    <dbReference type="NCBI Taxonomy" id="1209918"/>
    <lineage>
        <taxon>Eukaryota</taxon>
        <taxon>Fungi</taxon>
        <taxon>Dikarya</taxon>
        <taxon>Ascomycota</taxon>
        <taxon>Pezizomycotina</taxon>
        <taxon>Sordariomycetes</taxon>
        <taxon>Hypocreomycetidae</taxon>
        <taxon>Glomerellales</taxon>
        <taxon>Glomerellaceae</taxon>
        <taxon>Colletotrichum</taxon>
        <taxon>Colletotrichum acutatum species complex</taxon>
    </lineage>
</organism>
<keyword evidence="9" id="KW-1185">Reference proteome</keyword>
<dbReference type="SMART" id="SM00066">
    <property type="entry name" value="GAL4"/>
    <property type="match status" value="1"/>
</dbReference>
<gene>
    <name evidence="8" type="ORF">BDP55DRAFT_63068</name>
</gene>
<protein>
    <recommendedName>
        <fullName evidence="7">Zn(2)-C6 fungal-type domain-containing protein</fullName>
    </recommendedName>
</protein>
<evidence type="ECO:0000256" key="5">
    <source>
        <dbReference type="ARBA" id="ARBA00023242"/>
    </source>
</evidence>
<evidence type="ECO:0000256" key="2">
    <source>
        <dbReference type="ARBA" id="ARBA00022833"/>
    </source>
</evidence>
<feature type="region of interest" description="Disordered" evidence="6">
    <location>
        <begin position="373"/>
        <end position="421"/>
    </location>
</feature>
<dbReference type="InterPro" id="IPR036864">
    <property type="entry name" value="Zn2-C6_fun-type_DNA-bd_sf"/>
</dbReference>
<dbReference type="RefSeq" id="XP_060431968.1">
    <property type="nucleotide sequence ID" value="XM_060572181.1"/>
</dbReference>
<dbReference type="PROSITE" id="PS50048">
    <property type="entry name" value="ZN2_CY6_FUNGAL_2"/>
    <property type="match status" value="1"/>
</dbReference>
<dbReference type="Proteomes" id="UP001224890">
    <property type="component" value="Unassembled WGS sequence"/>
</dbReference>
<evidence type="ECO:0000259" key="7">
    <source>
        <dbReference type="PROSITE" id="PS50048"/>
    </source>
</evidence>
<feature type="region of interest" description="Disordered" evidence="6">
    <location>
        <begin position="267"/>
        <end position="318"/>
    </location>
</feature>
<evidence type="ECO:0000256" key="4">
    <source>
        <dbReference type="ARBA" id="ARBA00023163"/>
    </source>
</evidence>
<dbReference type="GeneID" id="85456707"/>
<accession>A0AAJ0F085</accession>
<dbReference type="GO" id="GO:0000981">
    <property type="term" value="F:DNA-binding transcription factor activity, RNA polymerase II-specific"/>
    <property type="evidence" value="ECO:0007669"/>
    <property type="project" value="InterPro"/>
</dbReference>
<dbReference type="SUPFAM" id="SSF57701">
    <property type="entry name" value="Zn2/Cys6 DNA-binding domain"/>
    <property type="match status" value="1"/>
</dbReference>
<dbReference type="Pfam" id="PF00172">
    <property type="entry name" value="Zn_clus"/>
    <property type="match status" value="1"/>
</dbReference>
<evidence type="ECO:0000313" key="8">
    <source>
        <dbReference type="EMBL" id="KAK1688273.1"/>
    </source>
</evidence>
<keyword evidence="3" id="KW-0805">Transcription regulation</keyword>